<evidence type="ECO:0000313" key="2">
    <source>
        <dbReference type="EMBL" id="KAK8762657.1"/>
    </source>
</evidence>
<comment type="caution">
    <text evidence="2">The sequence shown here is derived from an EMBL/GenBank/DDBJ whole genome shotgun (WGS) entry which is preliminary data.</text>
</comment>
<dbReference type="EMBL" id="JARKHS020029902">
    <property type="protein sequence ID" value="KAK8762657.1"/>
    <property type="molecule type" value="Genomic_DNA"/>
</dbReference>
<protein>
    <recommendedName>
        <fullName evidence="4">Secreted protein</fullName>
    </recommendedName>
</protein>
<evidence type="ECO:0008006" key="4">
    <source>
        <dbReference type="Google" id="ProtNLM"/>
    </source>
</evidence>
<evidence type="ECO:0000256" key="1">
    <source>
        <dbReference type="SAM" id="SignalP"/>
    </source>
</evidence>
<gene>
    <name evidence="2" type="ORF">V5799_026076</name>
</gene>
<proteinExistence type="predicted"/>
<dbReference type="AlphaFoldDB" id="A0AAQ4DJL7"/>
<name>A0AAQ4DJL7_AMBAM</name>
<feature type="chain" id="PRO_5042811381" description="Secreted protein" evidence="1">
    <location>
        <begin position="19"/>
        <end position="202"/>
    </location>
</feature>
<accession>A0AAQ4DJL7</accession>
<feature type="signal peptide" evidence="1">
    <location>
        <begin position="1"/>
        <end position="18"/>
    </location>
</feature>
<keyword evidence="1" id="KW-0732">Signal</keyword>
<keyword evidence="3" id="KW-1185">Reference proteome</keyword>
<evidence type="ECO:0000313" key="3">
    <source>
        <dbReference type="Proteomes" id="UP001321473"/>
    </source>
</evidence>
<organism evidence="2 3">
    <name type="scientific">Amblyomma americanum</name>
    <name type="common">Lone star tick</name>
    <dbReference type="NCBI Taxonomy" id="6943"/>
    <lineage>
        <taxon>Eukaryota</taxon>
        <taxon>Metazoa</taxon>
        <taxon>Ecdysozoa</taxon>
        <taxon>Arthropoda</taxon>
        <taxon>Chelicerata</taxon>
        <taxon>Arachnida</taxon>
        <taxon>Acari</taxon>
        <taxon>Parasitiformes</taxon>
        <taxon>Ixodida</taxon>
        <taxon>Ixodoidea</taxon>
        <taxon>Ixodidae</taxon>
        <taxon>Amblyomminae</taxon>
        <taxon>Amblyomma</taxon>
    </lineage>
</organism>
<dbReference type="Proteomes" id="UP001321473">
    <property type="component" value="Unassembled WGS sequence"/>
</dbReference>
<sequence length="202" mass="21520">MIALNACLLLALASSAFAGFVSTYGVPVAGYHAVPAVSRVYAAAPAVSTAFHHAPAVSKATRVTSFQTVQPGVPHTVARVSTYTPAAAAVHTVHASAPAAVVGAVHHVPAYSYGYLPARYSYSHRYDAHPLRYRYGYGLTPYGLNYGYGLNTYGYVAPFKKCDVIKGHVSILASPVATLVQTFFLPLFLENSAYSWTTDLSE</sequence>
<reference evidence="2 3" key="1">
    <citation type="journal article" date="2023" name="Arcadia Sci">
        <title>De novo assembly of a long-read Amblyomma americanum tick genome.</title>
        <authorList>
            <person name="Chou S."/>
            <person name="Poskanzer K.E."/>
            <person name="Rollins M."/>
            <person name="Thuy-Boun P.S."/>
        </authorList>
    </citation>
    <scope>NUCLEOTIDE SEQUENCE [LARGE SCALE GENOMIC DNA]</scope>
    <source>
        <strain evidence="2">F_SG_1</strain>
        <tissue evidence="2">Salivary glands</tissue>
    </source>
</reference>